<comment type="caution">
    <text evidence="2">The sequence shown here is derived from an EMBL/GenBank/DDBJ whole genome shotgun (WGS) entry which is preliminary data.</text>
</comment>
<organism evidence="2 3">
    <name type="scientific">Liparis tanakae</name>
    <name type="common">Tanaka's snailfish</name>
    <dbReference type="NCBI Taxonomy" id="230148"/>
    <lineage>
        <taxon>Eukaryota</taxon>
        <taxon>Metazoa</taxon>
        <taxon>Chordata</taxon>
        <taxon>Craniata</taxon>
        <taxon>Vertebrata</taxon>
        <taxon>Euteleostomi</taxon>
        <taxon>Actinopterygii</taxon>
        <taxon>Neopterygii</taxon>
        <taxon>Teleostei</taxon>
        <taxon>Neoteleostei</taxon>
        <taxon>Acanthomorphata</taxon>
        <taxon>Eupercaria</taxon>
        <taxon>Perciformes</taxon>
        <taxon>Cottioidei</taxon>
        <taxon>Cottales</taxon>
        <taxon>Liparidae</taxon>
        <taxon>Liparis</taxon>
    </lineage>
</organism>
<accession>A0A4Z2FNQ9</accession>
<protein>
    <submittedName>
        <fullName evidence="2">Uncharacterized protein</fullName>
    </submittedName>
</protein>
<dbReference type="EMBL" id="SRLO01001014">
    <property type="protein sequence ID" value="TNN42788.1"/>
    <property type="molecule type" value="Genomic_DNA"/>
</dbReference>
<keyword evidence="3" id="KW-1185">Reference proteome</keyword>
<name>A0A4Z2FNQ9_9TELE</name>
<dbReference type="Proteomes" id="UP000314294">
    <property type="component" value="Unassembled WGS sequence"/>
</dbReference>
<dbReference type="AlphaFoldDB" id="A0A4Z2FNQ9"/>
<proteinExistence type="predicted"/>
<reference evidence="2 3" key="1">
    <citation type="submission" date="2019-03" db="EMBL/GenBank/DDBJ databases">
        <title>First draft genome of Liparis tanakae, snailfish: a comprehensive survey of snailfish specific genes.</title>
        <authorList>
            <person name="Kim W."/>
            <person name="Song I."/>
            <person name="Jeong J.-H."/>
            <person name="Kim D."/>
            <person name="Kim S."/>
            <person name="Ryu S."/>
            <person name="Song J.Y."/>
            <person name="Lee S.K."/>
        </authorList>
    </citation>
    <scope>NUCLEOTIDE SEQUENCE [LARGE SCALE GENOMIC DNA]</scope>
    <source>
        <tissue evidence="2">Muscle</tissue>
    </source>
</reference>
<evidence type="ECO:0000313" key="3">
    <source>
        <dbReference type="Proteomes" id="UP000314294"/>
    </source>
</evidence>
<sequence length="94" mass="10375">MDSAPPGEHSAISCQGQRGLFLPRVVTVLGGLGRTQNTPPAVRLDERQQRSYIFPQHFYGNCIGRAMTGGRKTHAGPMDPMRRGVTETPRRKQS</sequence>
<evidence type="ECO:0000313" key="2">
    <source>
        <dbReference type="EMBL" id="TNN42788.1"/>
    </source>
</evidence>
<evidence type="ECO:0000256" key="1">
    <source>
        <dbReference type="SAM" id="MobiDB-lite"/>
    </source>
</evidence>
<feature type="region of interest" description="Disordered" evidence="1">
    <location>
        <begin position="69"/>
        <end position="94"/>
    </location>
</feature>
<feature type="compositionally biased region" description="Basic and acidic residues" evidence="1">
    <location>
        <begin position="80"/>
        <end position="94"/>
    </location>
</feature>
<gene>
    <name evidence="2" type="ORF">EYF80_047047</name>
</gene>